<evidence type="ECO:0000313" key="3">
    <source>
        <dbReference type="Proteomes" id="UP001162891"/>
    </source>
</evidence>
<gene>
    <name evidence="2" type="ORF">AMOR_27440</name>
</gene>
<evidence type="ECO:0000256" key="1">
    <source>
        <dbReference type="SAM" id="MobiDB-lite"/>
    </source>
</evidence>
<reference evidence="3" key="1">
    <citation type="journal article" date="2022" name="Int. J. Syst. Evol. Microbiol.">
        <title>Anaeromyxobacter oryzae sp. nov., Anaeromyxobacter diazotrophicus sp. nov. and Anaeromyxobacter paludicola sp. nov., isolated from paddy soils.</title>
        <authorList>
            <person name="Itoh H."/>
            <person name="Xu Z."/>
            <person name="Mise K."/>
            <person name="Masuda Y."/>
            <person name="Ushijima N."/>
            <person name="Hayakawa C."/>
            <person name="Shiratori Y."/>
            <person name="Senoo K."/>
        </authorList>
    </citation>
    <scope>NUCLEOTIDE SEQUENCE [LARGE SCALE GENOMIC DNA]</scope>
    <source>
        <strain evidence="3">Red232</strain>
    </source>
</reference>
<name>A0ABM7WW66_9BACT</name>
<accession>A0ABM7WW66</accession>
<evidence type="ECO:0000313" key="2">
    <source>
        <dbReference type="EMBL" id="BDG03748.1"/>
    </source>
</evidence>
<organism evidence="2 3">
    <name type="scientific">Anaeromyxobacter oryzae</name>
    <dbReference type="NCBI Taxonomy" id="2918170"/>
    <lineage>
        <taxon>Bacteria</taxon>
        <taxon>Pseudomonadati</taxon>
        <taxon>Myxococcota</taxon>
        <taxon>Myxococcia</taxon>
        <taxon>Myxococcales</taxon>
        <taxon>Cystobacterineae</taxon>
        <taxon>Anaeromyxobacteraceae</taxon>
        <taxon>Anaeromyxobacter</taxon>
    </lineage>
</organism>
<dbReference type="EMBL" id="AP025591">
    <property type="protein sequence ID" value="BDG03748.1"/>
    <property type="molecule type" value="Genomic_DNA"/>
</dbReference>
<proteinExistence type="predicted"/>
<keyword evidence="3" id="KW-1185">Reference proteome</keyword>
<sequence length="112" mass="12541">MTAMETKKKSTAVVTEATAQAALRRGAARTLSPEEERVLRMRLGAAPARTEPLERAAPERSDLEIELLSYEIEAYMKWRAREAERAPAARAAPVPMPSRTKEKIVRALRKKP</sequence>
<dbReference type="Proteomes" id="UP001162891">
    <property type="component" value="Chromosome"/>
</dbReference>
<feature type="region of interest" description="Disordered" evidence="1">
    <location>
        <begin position="85"/>
        <end position="112"/>
    </location>
</feature>
<protein>
    <submittedName>
        <fullName evidence="2">Uncharacterized protein</fullName>
    </submittedName>
</protein>